<evidence type="ECO:0000313" key="2">
    <source>
        <dbReference type="Proteomes" id="UP000825123"/>
    </source>
</evidence>
<reference evidence="1 2" key="1">
    <citation type="submission" date="2021-04" db="EMBL/GenBank/DDBJ databases">
        <title>Complete genome sequence of Stygiolobus sp. KN-1.</title>
        <authorList>
            <person name="Nakamura K."/>
            <person name="Sakai H."/>
            <person name="Kurosawa N."/>
        </authorList>
    </citation>
    <scope>NUCLEOTIDE SEQUENCE [LARGE SCALE GENOMIC DNA]</scope>
    <source>
        <strain evidence="1 2">KN-1</strain>
    </source>
</reference>
<protein>
    <submittedName>
        <fullName evidence="1">Uncharacterized protein</fullName>
    </submittedName>
</protein>
<keyword evidence="2" id="KW-1185">Reference proteome</keyword>
<dbReference type="GeneID" id="66162076"/>
<name>A0A8D5U4C9_9CREN</name>
<organism evidence="1 2">
    <name type="scientific">Stygiolobus caldivivus</name>
    <dbReference type="NCBI Taxonomy" id="2824673"/>
    <lineage>
        <taxon>Archaea</taxon>
        <taxon>Thermoproteota</taxon>
        <taxon>Thermoprotei</taxon>
        <taxon>Sulfolobales</taxon>
        <taxon>Sulfolobaceae</taxon>
        <taxon>Stygiolobus</taxon>
    </lineage>
</organism>
<dbReference type="KEGG" id="csty:KN1_03240"/>
<gene>
    <name evidence="1" type="ORF">KN1_03240</name>
</gene>
<dbReference type="Proteomes" id="UP000825123">
    <property type="component" value="Chromosome"/>
</dbReference>
<sequence>MDDEFLNYLLGNETSRKKFTYNFGEERNSELMKKLDEIETMIRQLVKAVPYDERKNNSPTVLCEQILRNEYVIVESEKVNKNLHPLLFILSLDDNKVLVSFKDTIDLLQLLFEKYGDKIEDKLPKRLLPLFLLLRKMGLIYFDHESKSYKFIK</sequence>
<dbReference type="AlphaFoldDB" id="A0A8D5U4C9"/>
<dbReference type="RefSeq" id="WP_221289082.1">
    <property type="nucleotide sequence ID" value="NZ_AP024597.1"/>
</dbReference>
<evidence type="ECO:0000313" key="1">
    <source>
        <dbReference type="EMBL" id="BCU69027.1"/>
    </source>
</evidence>
<accession>A0A8D5U4C9</accession>
<proteinExistence type="predicted"/>
<dbReference type="EMBL" id="AP024597">
    <property type="protein sequence ID" value="BCU69027.1"/>
    <property type="molecule type" value="Genomic_DNA"/>
</dbReference>